<organism evidence="2 3">
    <name type="scientific">Alistipes ihumii AP11</name>
    <dbReference type="NCBI Taxonomy" id="1211813"/>
    <lineage>
        <taxon>Bacteria</taxon>
        <taxon>Pseudomonadati</taxon>
        <taxon>Bacteroidota</taxon>
        <taxon>Bacteroidia</taxon>
        <taxon>Bacteroidales</taxon>
        <taxon>Rikenellaceae</taxon>
        <taxon>Alistipes</taxon>
    </lineage>
</organism>
<name>A0ABY5UZ05_9BACT</name>
<accession>A0ABY5UZ05</accession>
<evidence type="ECO:0000259" key="1">
    <source>
        <dbReference type="SMART" id="SM00986"/>
    </source>
</evidence>
<keyword evidence="2" id="KW-0326">Glycosidase</keyword>
<reference evidence="2" key="1">
    <citation type="journal article" date="2022" name="Cell">
        <title>Design, construction, and in vivo augmentation of a complex gut microbiome.</title>
        <authorList>
            <person name="Cheng A.G."/>
            <person name="Ho P.Y."/>
            <person name="Aranda-Diaz A."/>
            <person name="Jain S."/>
            <person name="Yu F.B."/>
            <person name="Meng X."/>
            <person name="Wang M."/>
            <person name="Iakiviak M."/>
            <person name="Nagashima K."/>
            <person name="Zhao A."/>
            <person name="Murugkar P."/>
            <person name="Patil A."/>
            <person name="Atabakhsh K."/>
            <person name="Weakley A."/>
            <person name="Yan J."/>
            <person name="Brumbaugh A.R."/>
            <person name="Higginbottom S."/>
            <person name="Dimas A."/>
            <person name="Shiver A.L."/>
            <person name="Deutschbauer A."/>
            <person name="Neff N."/>
            <person name="Sonnenburg J.L."/>
            <person name="Huang K.C."/>
            <person name="Fischbach M.A."/>
        </authorList>
    </citation>
    <scope>NUCLEOTIDE SEQUENCE</scope>
    <source>
        <strain evidence="2">AP11</strain>
    </source>
</reference>
<protein>
    <submittedName>
        <fullName evidence="2">DNA-deoxyinosine glycosylase</fullName>
        <ecNumber evidence="2">3.2.2.15</ecNumber>
    </submittedName>
</protein>
<keyword evidence="3" id="KW-1185">Reference proteome</keyword>
<evidence type="ECO:0000313" key="3">
    <source>
        <dbReference type="Proteomes" id="UP001059295"/>
    </source>
</evidence>
<feature type="domain" description="Uracil-DNA glycosylase-like" evidence="1">
    <location>
        <begin position="9"/>
        <end position="160"/>
    </location>
</feature>
<dbReference type="InterPro" id="IPR026353">
    <property type="entry name" value="Hypoxan-DNA_Glyclase"/>
</dbReference>
<evidence type="ECO:0000313" key="2">
    <source>
        <dbReference type="EMBL" id="UWN56624.1"/>
    </source>
</evidence>
<dbReference type="Pfam" id="PF03167">
    <property type="entry name" value="UDG"/>
    <property type="match status" value="1"/>
</dbReference>
<dbReference type="EMBL" id="CP102294">
    <property type="protein sequence ID" value="UWN56624.1"/>
    <property type="molecule type" value="Genomic_DNA"/>
</dbReference>
<keyword evidence="2" id="KW-0378">Hydrolase</keyword>
<dbReference type="GeneID" id="82891700"/>
<dbReference type="SMART" id="SM00987">
    <property type="entry name" value="UreE_C"/>
    <property type="match status" value="1"/>
</dbReference>
<sequence length="172" mass="19249">MSLKLQSFGPIADKHSRVLVLGTMPGAMSLAKRQYYGHPRNAFWPIMARLCDRELPEDYALRKAMLLDAGIALWDVCGECEREGSLDSNICHEKPNRIDELLRSYPSIRAIAFNGQGAARLYRKHFGPLASEYGPLILPSTSPAHAVAFDKKLDGWMRLRDLLVPADEASRP</sequence>
<dbReference type="NCBIfam" id="TIGR04274">
    <property type="entry name" value="hypoxanDNAglyco"/>
    <property type="match status" value="1"/>
</dbReference>
<dbReference type="EC" id="3.2.2.15" evidence="2"/>
<dbReference type="Proteomes" id="UP001059295">
    <property type="component" value="Chromosome"/>
</dbReference>
<dbReference type="SUPFAM" id="SSF52141">
    <property type="entry name" value="Uracil-DNA glycosylase-like"/>
    <property type="match status" value="1"/>
</dbReference>
<dbReference type="RefSeq" id="WP_019246670.1">
    <property type="nucleotide sequence ID" value="NZ_CAPH01000018.1"/>
</dbReference>
<dbReference type="InterPro" id="IPR036895">
    <property type="entry name" value="Uracil-DNA_glycosylase-like_sf"/>
</dbReference>
<dbReference type="Gene3D" id="3.40.470.10">
    <property type="entry name" value="Uracil-DNA glycosylase-like domain"/>
    <property type="match status" value="1"/>
</dbReference>
<dbReference type="InterPro" id="IPR005122">
    <property type="entry name" value="Uracil-DNA_glycosylase-like"/>
</dbReference>
<gene>
    <name evidence="2" type="ORF">NQ491_08160</name>
</gene>
<proteinExistence type="predicted"/>
<dbReference type="CDD" id="cd10032">
    <property type="entry name" value="UDG-F6_HDG"/>
    <property type="match status" value="1"/>
</dbReference>
<dbReference type="SMART" id="SM00986">
    <property type="entry name" value="UDG"/>
    <property type="match status" value="1"/>
</dbReference>
<dbReference type="GO" id="GO:0033958">
    <property type="term" value="F:DNA-deoxyinosine glycosylase activity"/>
    <property type="evidence" value="ECO:0007669"/>
    <property type="project" value="UniProtKB-EC"/>
</dbReference>